<protein>
    <submittedName>
        <fullName evidence="1">Uncharacterized protein</fullName>
    </submittedName>
</protein>
<dbReference type="KEGG" id="mby:MSBRM_1469"/>
<keyword evidence="2" id="KW-1185">Reference proteome</keyword>
<evidence type="ECO:0000313" key="2">
    <source>
        <dbReference type="Proteomes" id="UP000033033"/>
    </source>
</evidence>
<organism evidence="1 2">
    <name type="scientific">Methanosarcina barkeri MS</name>
    <dbReference type="NCBI Taxonomy" id="1434108"/>
    <lineage>
        <taxon>Archaea</taxon>
        <taxon>Methanobacteriati</taxon>
        <taxon>Methanobacteriota</taxon>
        <taxon>Stenosarchaea group</taxon>
        <taxon>Methanomicrobia</taxon>
        <taxon>Methanosarcinales</taxon>
        <taxon>Methanosarcinaceae</taxon>
        <taxon>Methanosarcina</taxon>
    </lineage>
</organism>
<dbReference type="STRING" id="1434108.MSBRM_1469"/>
<dbReference type="EMBL" id="CP009528">
    <property type="protein sequence ID" value="AKB54467.1"/>
    <property type="molecule type" value="Genomic_DNA"/>
</dbReference>
<dbReference type="PATRIC" id="fig|1434108.4.peg.1844"/>
<sequence length="134" mass="15696">MDMDFPDTNLTKIEIEELTKLIDKFGERNRLKEELEELDKLISDSQKSISEFPERFSLKIGLYSLKIRKEELLEKEANLIKEIDLENLSSQNKSKFVKEISCLIGDIIWQGYKETNSSWQYYQKTNLCLAVPVA</sequence>
<dbReference type="RefSeq" id="WP_048155300.1">
    <property type="nucleotide sequence ID" value="NZ_CP009528.1"/>
</dbReference>
<name>A0A0E3QUZ2_METBA</name>
<gene>
    <name evidence="1" type="ORF">MSBRM_1469</name>
</gene>
<reference evidence="1 2" key="1">
    <citation type="submission" date="2014-07" db="EMBL/GenBank/DDBJ databases">
        <title>Methanogenic archaea and the global carbon cycle.</title>
        <authorList>
            <person name="Henriksen J.R."/>
            <person name="Luke J."/>
            <person name="Reinhart S."/>
            <person name="Benedict M.N."/>
            <person name="Youngblut N.D."/>
            <person name="Metcalf M.E."/>
            <person name="Whitaker R.J."/>
            <person name="Metcalf W.W."/>
        </authorList>
    </citation>
    <scope>NUCLEOTIDE SEQUENCE [LARGE SCALE GENOMIC DNA]</scope>
    <source>
        <strain evidence="1 2">MS</strain>
    </source>
</reference>
<dbReference type="AlphaFoldDB" id="A0A0E3QUZ2"/>
<accession>A0A0E3QUZ2</accession>
<proteinExistence type="predicted"/>
<evidence type="ECO:0000313" key="1">
    <source>
        <dbReference type="EMBL" id="AKB54467.1"/>
    </source>
</evidence>
<dbReference type="HOGENOM" id="CLU_1891410_0_0_2"/>
<dbReference type="GeneID" id="24844722"/>
<dbReference type="Proteomes" id="UP000033033">
    <property type="component" value="Chromosome"/>
</dbReference>